<dbReference type="RefSeq" id="WP_161633571.1">
    <property type="nucleotide sequence ID" value="NZ_AZQP01000001.1"/>
</dbReference>
<accession>A0A017RYW9</accession>
<dbReference type="EMBL" id="AZQP01000001">
    <property type="protein sequence ID" value="EYE89877.1"/>
    <property type="molecule type" value="Genomic_DNA"/>
</dbReference>
<gene>
    <name evidence="1" type="ORF">Q428_00480</name>
</gene>
<evidence type="ECO:0000313" key="2">
    <source>
        <dbReference type="Proteomes" id="UP000019681"/>
    </source>
</evidence>
<reference evidence="1 2" key="1">
    <citation type="journal article" date="2014" name="Genome Announc.">
        <title>Draft Genome Sequence of Fervidicella metallireducens Strain AeBT, an Iron-Reducing Thermoanaerobe from the Great Artesian Basin.</title>
        <authorList>
            <person name="Patel B.K."/>
        </authorList>
    </citation>
    <scope>NUCLEOTIDE SEQUENCE [LARGE SCALE GENOMIC DNA]</scope>
    <source>
        <strain evidence="1 2">AeB</strain>
    </source>
</reference>
<dbReference type="AlphaFoldDB" id="A0A017RYW9"/>
<organism evidence="1 2">
    <name type="scientific">Fervidicella metallireducens AeB</name>
    <dbReference type="NCBI Taxonomy" id="1403537"/>
    <lineage>
        <taxon>Bacteria</taxon>
        <taxon>Bacillati</taxon>
        <taxon>Bacillota</taxon>
        <taxon>Clostridia</taxon>
        <taxon>Eubacteriales</taxon>
        <taxon>Clostridiaceae</taxon>
        <taxon>Fervidicella</taxon>
    </lineage>
</organism>
<name>A0A017RYW9_9CLOT</name>
<comment type="caution">
    <text evidence="1">The sequence shown here is derived from an EMBL/GenBank/DDBJ whole genome shotgun (WGS) entry which is preliminary data.</text>
</comment>
<dbReference type="Proteomes" id="UP000019681">
    <property type="component" value="Unassembled WGS sequence"/>
</dbReference>
<evidence type="ECO:0000313" key="1">
    <source>
        <dbReference type="EMBL" id="EYE89877.1"/>
    </source>
</evidence>
<sequence length="52" mass="6059">MGKNKDQIRYDGKMDFEFGEETASFSREVAAKNNRYLELEMPAKKITNKTVK</sequence>
<protein>
    <submittedName>
        <fullName evidence="1">Uncharacterized protein</fullName>
    </submittedName>
</protein>
<keyword evidence="2" id="KW-1185">Reference proteome</keyword>
<proteinExistence type="predicted"/>